<dbReference type="OrthoDB" id="9802676at2"/>
<evidence type="ECO:0000313" key="9">
    <source>
        <dbReference type="EMBL" id="RZI45855.1"/>
    </source>
</evidence>
<reference evidence="9 10" key="1">
    <citation type="submission" date="2018-10" db="EMBL/GenBank/DDBJ databases">
        <title>An updated phylogeny of the Alphaproteobacteria reveals that the parasitic Rickettsiales and Holosporales have independent origins.</title>
        <authorList>
            <person name="Munoz-Gomez S.A."/>
            <person name="Hess S."/>
            <person name="Burger G."/>
            <person name="Lang B.F."/>
            <person name="Susko E."/>
            <person name="Slamovits C.H."/>
            <person name="Roger A.J."/>
        </authorList>
    </citation>
    <scope>NUCLEOTIDE SEQUENCE [LARGE SCALE GENOMIC DNA]</scope>
    <source>
        <strain evidence="9">HOLO01</strain>
    </source>
</reference>
<comment type="catalytic activity">
    <reaction evidence="6 7">
        <text>adenosine(34) in tRNA + H2O + H(+) = inosine(34) in tRNA + NH4(+)</text>
        <dbReference type="Rhea" id="RHEA:43168"/>
        <dbReference type="Rhea" id="RHEA-COMP:10373"/>
        <dbReference type="Rhea" id="RHEA-COMP:10374"/>
        <dbReference type="ChEBI" id="CHEBI:15377"/>
        <dbReference type="ChEBI" id="CHEBI:15378"/>
        <dbReference type="ChEBI" id="CHEBI:28938"/>
        <dbReference type="ChEBI" id="CHEBI:74411"/>
        <dbReference type="ChEBI" id="CHEBI:82852"/>
        <dbReference type="EC" id="3.5.4.33"/>
    </reaction>
</comment>
<dbReference type="PANTHER" id="PTHR11079">
    <property type="entry name" value="CYTOSINE DEAMINASE FAMILY MEMBER"/>
    <property type="match status" value="1"/>
</dbReference>
<dbReference type="Gene3D" id="3.40.140.10">
    <property type="entry name" value="Cytidine Deaminase, domain 2"/>
    <property type="match status" value="1"/>
</dbReference>
<keyword evidence="2 7" id="KW-0819">tRNA processing</keyword>
<comment type="subunit">
    <text evidence="7">Homodimer.</text>
</comment>
<dbReference type="InterPro" id="IPR016193">
    <property type="entry name" value="Cytidine_deaminase-like"/>
</dbReference>
<organism evidence="9 10">
    <name type="scientific">Candidatus Finniella inopinata</name>
    <dbReference type="NCBI Taxonomy" id="1696036"/>
    <lineage>
        <taxon>Bacteria</taxon>
        <taxon>Pseudomonadati</taxon>
        <taxon>Pseudomonadota</taxon>
        <taxon>Alphaproteobacteria</taxon>
        <taxon>Holosporales</taxon>
        <taxon>Candidatus Paracaedibacteraceae</taxon>
        <taxon>Candidatus Finniella</taxon>
    </lineage>
</organism>
<feature type="binding site" evidence="7">
    <location>
        <position position="86"/>
    </location>
    <ligand>
        <name>Zn(2+)</name>
        <dbReference type="ChEBI" id="CHEBI:29105"/>
        <note>catalytic</note>
    </ligand>
</feature>
<proteinExistence type="inferred from homology"/>
<comment type="caution">
    <text evidence="9">The sequence shown here is derived from an EMBL/GenBank/DDBJ whole genome shotgun (WGS) entry which is preliminary data.</text>
</comment>
<dbReference type="GO" id="GO:0002100">
    <property type="term" value="P:tRNA wobble adenosine to inosine editing"/>
    <property type="evidence" value="ECO:0007669"/>
    <property type="project" value="UniProtKB-UniRule"/>
</dbReference>
<dbReference type="GO" id="GO:0008270">
    <property type="term" value="F:zinc ion binding"/>
    <property type="evidence" value="ECO:0007669"/>
    <property type="project" value="UniProtKB-UniRule"/>
</dbReference>
<evidence type="ECO:0000313" key="10">
    <source>
        <dbReference type="Proteomes" id="UP000293550"/>
    </source>
</evidence>
<evidence type="ECO:0000256" key="6">
    <source>
        <dbReference type="ARBA" id="ARBA00048045"/>
    </source>
</evidence>
<accession>A0A4Q7DID1</accession>
<evidence type="ECO:0000256" key="4">
    <source>
        <dbReference type="ARBA" id="ARBA00022801"/>
    </source>
</evidence>
<comment type="cofactor">
    <cofactor evidence="7">
        <name>Zn(2+)</name>
        <dbReference type="ChEBI" id="CHEBI:29105"/>
    </cofactor>
    <text evidence="7">Binds 1 zinc ion per subunit.</text>
</comment>
<sequence>MTPTSDFMKIALHRARQAFDQDEVPVGAVLVYQGRILSEVHNLCRTLNDATAHAEILAIRAALPQLGQPFLENCDLYVTLEPCAHCAGAIALMRMRCVYFGAYDPKGGAVDHGARVFEHSLHKPQAMGGILETESAALLKEFFQKHR</sequence>
<feature type="active site" description="Proton donor" evidence="7">
    <location>
        <position position="55"/>
    </location>
</feature>
<dbReference type="GO" id="GO:0052717">
    <property type="term" value="F:tRNA-specific adenosine-34 deaminase activity"/>
    <property type="evidence" value="ECO:0007669"/>
    <property type="project" value="UniProtKB-UniRule"/>
</dbReference>
<name>A0A4Q7DID1_9PROT</name>
<keyword evidence="5 7" id="KW-0862">Zinc</keyword>
<dbReference type="Proteomes" id="UP000293550">
    <property type="component" value="Unassembled WGS sequence"/>
</dbReference>
<protein>
    <recommendedName>
        <fullName evidence="7">tRNA-specific adenosine deaminase</fullName>
        <ecNumber evidence="7">3.5.4.33</ecNumber>
    </recommendedName>
</protein>
<dbReference type="PROSITE" id="PS00903">
    <property type="entry name" value="CYT_DCMP_DEAMINASES_1"/>
    <property type="match status" value="1"/>
</dbReference>
<dbReference type="EMBL" id="SCFB01000006">
    <property type="protein sequence ID" value="RZI45855.1"/>
    <property type="molecule type" value="Genomic_DNA"/>
</dbReference>
<dbReference type="Pfam" id="PF00383">
    <property type="entry name" value="dCMP_cyt_deam_1"/>
    <property type="match status" value="1"/>
</dbReference>
<gene>
    <name evidence="7" type="primary">tadA</name>
    <name evidence="9" type="ORF">EQU50_05320</name>
</gene>
<keyword evidence="4 7" id="KW-0378">Hydrolase</keyword>
<evidence type="ECO:0000256" key="3">
    <source>
        <dbReference type="ARBA" id="ARBA00022723"/>
    </source>
</evidence>
<evidence type="ECO:0000256" key="7">
    <source>
        <dbReference type="HAMAP-Rule" id="MF_00972"/>
    </source>
</evidence>
<dbReference type="AlphaFoldDB" id="A0A4Q7DID1"/>
<dbReference type="HAMAP" id="MF_00972">
    <property type="entry name" value="tRNA_aden_deaminase"/>
    <property type="match status" value="1"/>
</dbReference>
<dbReference type="PROSITE" id="PS51747">
    <property type="entry name" value="CYT_DCMP_DEAMINASES_2"/>
    <property type="match status" value="1"/>
</dbReference>
<evidence type="ECO:0000256" key="2">
    <source>
        <dbReference type="ARBA" id="ARBA00022694"/>
    </source>
</evidence>
<evidence type="ECO:0000256" key="1">
    <source>
        <dbReference type="ARBA" id="ARBA00010669"/>
    </source>
</evidence>
<dbReference type="InterPro" id="IPR016192">
    <property type="entry name" value="APOBEC/CMP_deaminase_Zn-bd"/>
</dbReference>
<comment type="function">
    <text evidence="7">Catalyzes the deamination of adenosine to inosine at the wobble position 34 of tRNA(Arg2).</text>
</comment>
<evidence type="ECO:0000256" key="5">
    <source>
        <dbReference type="ARBA" id="ARBA00022833"/>
    </source>
</evidence>
<keyword evidence="3 7" id="KW-0479">Metal-binding</keyword>
<dbReference type="CDD" id="cd01285">
    <property type="entry name" value="nucleoside_deaminase"/>
    <property type="match status" value="1"/>
</dbReference>
<dbReference type="InterPro" id="IPR028883">
    <property type="entry name" value="tRNA_aden_deaminase"/>
</dbReference>
<dbReference type="EC" id="3.5.4.33" evidence="7"/>
<feature type="binding site" evidence="7">
    <location>
        <position position="83"/>
    </location>
    <ligand>
        <name>Zn(2+)</name>
        <dbReference type="ChEBI" id="CHEBI:29105"/>
        <note>catalytic</note>
    </ligand>
</feature>
<dbReference type="SUPFAM" id="SSF53927">
    <property type="entry name" value="Cytidine deaminase-like"/>
    <property type="match status" value="1"/>
</dbReference>
<keyword evidence="10" id="KW-1185">Reference proteome</keyword>
<feature type="binding site" evidence="7">
    <location>
        <position position="53"/>
    </location>
    <ligand>
        <name>Zn(2+)</name>
        <dbReference type="ChEBI" id="CHEBI:29105"/>
        <note>catalytic</note>
    </ligand>
</feature>
<feature type="domain" description="CMP/dCMP-type deaminase" evidence="8">
    <location>
        <begin position="2"/>
        <end position="111"/>
    </location>
</feature>
<comment type="similarity">
    <text evidence="1">Belongs to the cytidine and deoxycytidylate deaminase family. ADAT2 subfamily.</text>
</comment>
<evidence type="ECO:0000259" key="8">
    <source>
        <dbReference type="PROSITE" id="PS51747"/>
    </source>
</evidence>
<dbReference type="InterPro" id="IPR002125">
    <property type="entry name" value="CMP_dCMP_dom"/>
</dbReference>
<dbReference type="PANTHER" id="PTHR11079:SF179">
    <property type="entry name" value="TRNA(ADENINE(34)) DEAMINASE, CHLOROPLASTIC"/>
    <property type="match status" value="1"/>
</dbReference>